<dbReference type="EMBL" id="RQTK01000336">
    <property type="protein sequence ID" value="RUS81481.1"/>
    <property type="molecule type" value="Genomic_DNA"/>
</dbReference>
<dbReference type="PANTHER" id="PTHR12137">
    <property type="entry name" value="CARBOHYDRATE SULFOTRANSFERASE"/>
    <property type="match status" value="1"/>
</dbReference>
<dbReference type="EC" id="2.8.2.-" evidence="9"/>
<dbReference type="PANTHER" id="PTHR12137:SF54">
    <property type="entry name" value="CARBOHYDRATE SULFOTRANSFERASE"/>
    <property type="match status" value="1"/>
</dbReference>
<accession>A0A3S1HKP7</accession>
<evidence type="ECO:0000313" key="10">
    <source>
        <dbReference type="EMBL" id="RUS81481.1"/>
    </source>
</evidence>
<comment type="similarity">
    <text evidence="2 9">Belongs to the sulfotransferase 2 family.</text>
</comment>
<evidence type="ECO:0000256" key="3">
    <source>
        <dbReference type="ARBA" id="ARBA00022679"/>
    </source>
</evidence>
<keyword evidence="6 9" id="KW-0333">Golgi apparatus</keyword>
<evidence type="ECO:0000256" key="1">
    <source>
        <dbReference type="ARBA" id="ARBA00004323"/>
    </source>
</evidence>
<evidence type="ECO:0000256" key="6">
    <source>
        <dbReference type="ARBA" id="ARBA00023034"/>
    </source>
</evidence>
<keyword evidence="11" id="KW-1185">Reference proteome</keyword>
<organism evidence="10 11">
    <name type="scientific">Elysia chlorotica</name>
    <name type="common">Eastern emerald elysia</name>
    <name type="synonym">Sea slug</name>
    <dbReference type="NCBI Taxonomy" id="188477"/>
    <lineage>
        <taxon>Eukaryota</taxon>
        <taxon>Metazoa</taxon>
        <taxon>Spiralia</taxon>
        <taxon>Lophotrochozoa</taxon>
        <taxon>Mollusca</taxon>
        <taxon>Gastropoda</taxon>
        <taxon>Heterobranchia</taxon>
        <taxon>Euthyneura</taxon>
        <taxon>Panpulmonata</taxon>
        <taxon>Sacoglossa</taxon>
        <taxon>Placobranchoidea</taxon>
        <taxon>Plakobranchidae</taxon>
        <taxon>Elysia</taxon>
    </lineage>
</organism>
<evidence type="ECO:0000256" key="8">
    <source>
        <dbReference type="ARBA" id="ARBA00023180"/>
    </source>
</evidence>
<comment type="subcellular location">
    <subcellularLocation>
        <location evidence="1 9">Golgi apparatus membrane</location>
        <topology evidence="1 9">Single-pass type II membrane protein</topology>
    </subcellularLocation>
</comment>
<evidence type="ECO:0000256" key="7">
    <source>
        <dbReference type="ARBA" id="ARBA00023136"/>
    </source>
</evidence>
<evidence type="ECO:0000256" key="4">
    <source>
        <dbReference type="ARBA" id="ARBA00022692"/>
    </source>
</evidence>
<sequence length="405" mass="47374">MTSQTWRLFQSRQGIVGMTLFLALTIIFLYVYYGPSNNGVVSFWVPQEALPPNPGYQDSSPRHPTTPEEIRQRFEARRQRVKTFCSRPDYRKPDGGVDFSDFRYGFAAFRRLRWCRVAKVGTTFIKSKFFPQTKLQSRNLSKTTLNYLTKHPKTFYFVRDPYSRLVSGFFDKVMTAPNRWQDIGALVIRTQRPNAREEEIECGSDATFLEFFRYVIWAETTNRTRNIHFMPMHDLCDVCNKDFDFIGHLETIKEDLPYIVDSVGVTMDTNINITREIAHRMSSIFRVKRSLVKRCLGVYPMMQRVWWFFQARGVIADSIPLAASRAQVQAASTSQLTSWVLQAHHSTHALGSRSAQKRKFLVALFRQIPLSLRLRFVELYSRDFELFQYDPLPHDLYPELYDGVE</sequence>
<keyword evidence="9" id="KW-0735">Signal-anchor</keyword>
<feature type="transmembrane region" description="Helical" evidence="9">
    <location>
        <begin position="12"/>
        <end position="33"/>
    </location>
</feature>
<keyword evidence="9" id="KW-0119">Carbohydrate metabolism</keyword>
<dbReference type="STRING" id="188477.A0A3S1HKP7"/>
<reference evidence="10 11" key="1">
    <citation type="submission" date="2019-01" db="EMBL/GenBank/DDBJ databases">
        <title>A draft genome assembly of the solar-powered sea slug Elysia chlorotica.</title>
        <authorList>
            <person name="Cai H."/>
            <person name="Li Q."/>
            <person name="Fang X."/>
            <person name="Li J."/>
            <person name="Curtis N.E."/>
            <person name="Altenburger A."/>
            <person name="Shibata T."/>
            <person name="Feng M."/>
            <person name="Maeda T."/>
            <person name="Schwartz J.A."/>
            <person name="Shigenobu S."/>
            <person name="Lundholm N."/>
            <person name="Nishiyama T."/>
            <person name="Yang H."/>
            <person name="Hasebe M."/>
            <person name="Li S."/>
            <person name="Pierce S.K."/>
            <person name="Wang J."/>
        </authorList>
    </citation>
    <scope>NUCLEOTIDE SEQUENCE [LARGE SCALE GENOMIC DNA]</scope>
    <source>
        <strain evidence="10">EC2010</strain>
        <tissue evidence="10">Whole organism of an adult</tissue>
    </source>
</reference>
<evidence type="ECO:0000256" key="9">
    <source>
        <dbReference type="RuleBase" id="RU364020"/>
    </source>
</evidence>
<keyword evidence="7 9" id="KW-0472">Membrane</keyword>
<dbReference type="AlphaFoldDB" id="A0A3S1HKP7"/>
<evidence type="ECO:0000313" key="11">
    <source>
        <dbReference type="Proteomes" id="UP000271974"/>
    </source>
</evidence>
<dbReference type="InterPro" id="IPR018011">
    <property type="entry name" value="Carb_sulfotrans_8-10"/>
</dbReference>
<comment type="caution">
    <text evidence="10">The sequence shown here is derived from an EMBL/GenBank/DDBJ whole genome shotgun (WGS) entry which is preliminary data.</text>
</comment>
<dbReference type="OrthoDB" id="2019940at2759"/>
<keyword evidence="4 9" id="KW-0812">Transmembrane</keyword>
<keyword evidence="3 9" id="KW-0808">Transferase</keyword>
<dbReference type="Pfam" id="PF03567">
    <property type="entry name" value="Sulfotransfer_2"/>
    <property type="match status" value="1"/>
</dbReference>
<evidence type="ECO:0000256" key="2">
    <source>
        <dbReference type="ARBA" id="ARBA00006339"/>
    </source>
</evidence>
<evidence type="ECO:0000256" key="5">
    <source>
        <dbReference type="ARBA" id="ARBA00022989"/>
    </source>
</evidence>
<name>A0A3S1HKP7_ELYCH</name>
<dbReference type="GO" id="GO:0000139">
    <property type="term" value="C:Golgi membrane"/>
    <property type="evidence" value="ECO:0007669"/>
    <property type="project" value="UniProtKB-SubCell"/>
</dbReference>
<dbReference type="InterPro" id="IPR005331">
    <property type="entry name" value="Sulfotransferase"/>
</dbReference>
<keyword evidence="5 9" id="KW-1133">Transmembrane helix</keyword>
<dbReference type="GO" id="GO:0016051">
    <property type="term" value="P:carbohydrate biosynthetic process"/>
    <property type="evidence" value="ECO:0007669"/>
    <property type="project" value="InterPro"/>
</dbReference>
<protein>
    <recommendedName>
        <fullName evidence="9">Carbohydrate sulfotransferase</fullName>
        <ecNumber evidence="9">2.8.2.-</ecNumber>
    </recommendedName>
</protein>
<proteinExistence type="inferred from homology"/>
<dbReference type="GO" id="GO:0008146">
    <property type="term" value="F:sulfotransferase activity"/>
    <property type="evidence" value="ECO:0007669"/>
    <property type="project" value="InterPro"/>
</dbReference>
<keyword evidence="8 9" id="KW-0325">Glycoprotein</keyword>
<dbReference type="Proteomes" id="UP000271974">
    <property type="component" value="Unassembled WGS sequence"/>
</dbReference>
<gene>
    <name evidence="10" type="ORF">EGW08_010779</name>
</gene>